<dbReference type="SUPFAM" id="SSF52540">
    <property type="entry name" value="P-loop containing nucleoside triphosphate hydrolases"/>
    <property type="match status" value="2"/>
</dbReference>
<comment type="catalytic activity">
    <reaction evidence="9 10 11">
        <text>adenosine(37) in tRNA + dimethylallyl diphosphate = N(6)-dimethylallyladenosine(37) in tRNA + diphosphate</text>
        <dbReference type="Rhea" id="RHEA:26482"/>
        <dbReference type="Rhea" id="RHEA-COMP:10162"/>
        <dbReference type="Rhea" id="RHEA-COMP:10375"/>
        <dbReference type="ChEBI" id="CHEBI:33019"/>
        <dbReference type="ChEBI" id="CHEBI:57623"/>
        <dbReference type="ChEBI" id="CHEBI:74411"/>
        <dbReference type="ChEBI" id="CHEBI:74415"/>
        <dbReference type="EC" id="2.5.1.75"/>
    </reaction>
</comment>
<organism evidence="14 15">
    <name type="scientific">Isachenkonia alkalipeptolytica</name>
    <dbReference type="NCBI Taxonomy" id="2565777"/>
    <lineage>
        <taxon>Bacteria</taxon>
        <taxon>Bacillati</taxon>
        <taxon>Bacillota</taxon>
        <taxon>Clostridia</taxon>
        <taxon>Eubacteriales</taxon>
        <taxon>Clostridiaceae</taxon>
        <taxon>Isachenkonia</taxon>
    </lineage>
</organism>
<dbReference type="InterPro" id="IPR039657">
    <property type="entry name" value="Dimethylallyltransferase"/>
</dbReference>
<sequence>MKKHVIFIVGPTAVGKTSLTIELAKALDGEVIYADSMQIYKEMNIGTAKPSKQEQEGIPHYMIDEIFPDEDFSVADFEVRAKQHIQEILSRGKTPIVSGGTGLYVNALLYDMDFGKSVSNPSFRNTLKEESELYGKDYIYQKLQKVDPKAAEKIHPNNLVKVIRALEINYETGENLGDFKEDLQLTSEFQPILIGLNRKRKNLYERINLRVDIMIEEGLVKEVKRLLEKGYSKELKAFKGLGYKEIIRYLNGENTLHDAIRILKKNTRRYAKRQITWFKRYDFIKWFLVDRYEKEEVLLNEVLGYIEKKNKEGIYD</sequence>
<dbReference type="Gene3D" id="1.10.20.140">
    <property type="match status" value="1"/>
</dbReference>
<evidence type="ECO:0000256" key="7">
    <source>
        <dbReference type="ARBA" id="ARBA00022840"/>
    </source>
</evidence>
<evidence type="ECO:0000256" key="1">
    <source>
        <dbReference type="ARBA" id="ARBA00001946"/>
    </source>
</evidence>
<name>A0AA43XLA7_9CLOT</name>
<evidence type="ECO:0000256" key="2">
    <source>
        <dbReference type="ARBA" id="ARBA00003213"/>
    </source>
</evidence>
<dbReference type="InterPro" id="IPR018022">
    <property type="entry name" value="IPT"/>
</dbReference>
<reference evidence="14 15" key="1">
    <citation type="submission" date="2019-04" db="EMBL/GenBank/DDBJ databases">
        <title>Isachenkonia alkalipeptolytica gen. nov. sp. nov. a new anaerobic, alkiliphilic organothrophic bacterium capable to reduce synthesized ferrihydrite isolated from a soda lake.</title>
        <authorList>
            <person name="Toshchakov S.V."/>
            <person name="Zavarzina D.G."/>
            <person name="Zhilina T.N."/>
            <person name="Kostrikina N.A."/>
            <person name="Kublanov I.V."/>
        </authorList>
    </citation>
    <scope>NUCLEOTIDE SEQUENCE [LARGE SCALE GENOMIC DNA]</scope>
    <source>
        <strain evidence="14 15">Z-1701</strain>
    </source>
</reference>
<evidence type="ECO:0000256" key="11">
    <source>
        <dbReference type="RuleBase" id="RU003783"/>
    </source>
</evidence>
<dbReference type="GO" id="GO:0005524">
    <property type="term" value="F:ATP binding"/>
    <property type="evidence" value="ECO:0007669"/>
    <property type="project" value="UniProtKB-UniRule"/>
</dbReference>
<proteinExistence type="inferred from homology"/>
<comment type="caution">
    <text evidence="14">The sequence shown here is derived from an EMBL/GenBank/DDBJ whole genome shotgun (WGS) entry which is preliminary data.</text>
</comment>
<evidence type="ECO:0000256" key="13">
    <source>
        <dbReference type="RuleBase" id="RU003785"/>
    </source>
</evidence>
<feature type="site" description="Interaction with substrate tRNA" evidence="10">
    <location>
        <position position="101"/>
    </location>
</feature>
<dbReference type="EC" id="2.5.1.75" evidence="10"/>
<dbReference type="Gene3D" id="3.40.50.300">
    <property type="entry name" value="P-loop containing nucleotide triphosphate hydrolases"/>
    <property type="match status" value="1"/>
</dbReference>
<accession>A0AA43XLA7</accession>
<dbReference type="Pfam" id="PF01715">
    <property type="entry name" value="IPPT"/>
    <property type="match status" value="1"/>
</dbReference>
<comment type="similarity">
    <text evidence="3 10 13">Belongs to the IPP transferase family.</text>
</comment>
<keyword evidence="6 10" id="KW-0547">Nucleotide-binding</keyword>
<dbReference type="Proteomes" id="UP000449710">
    <property type="component" value="Unassembled WGS sequence"/>
</dbReference>
<keyword evidence="8 10" id="KW-0460">Magnesium</keyword>
<evidence type="ECO:0000256" key="5">
    <source>
        <dbReference type="ARBA" id="ARBA00022694"/>
    </source>
</evidence>
<keyword evidence="7 10" id="KW-0067">ATP-binding</keyword>
<keyword evidence="4 10" id="KW-0808">Transferase</keyword>
<dbReference type="RefSeq" id="WP_160721682.1">
    <property type="nucleotide sequence ID" value="NZ_SUMG01000011.1"/>
</dbReference>
<evidence type="ECO:0000256" key="10">
    <source>
        <dbReference type="HAMAP-Rule" id="MF_00185"/>
    </source>
</evidence>
<dbReference type="AlphaFoldDB" id="A0AA43XLA7"/>
<dbReference type="EMBL" id="SUMG01000011">
    <property type="protein sequence ID" value="NBG88747.1"/>
    <property type="molecule type" value="Genomic_DNA"/>
</dbReference>
<comment type="subunit">
    <text evidence="10">Monomer.</text>
</comment>
<evidence type="ECO:0000256" key="12">
    <source>
        <dbReference type="RuleBase" id="RU003784"/>
    </source>
</evidence>
<feature type="region of interest" description="Interaction with substrate tRNA" evidence="10">
    <location>
        <begin position="35"/>
        <end position="38"/>
    </location>
</feature>
<evidence type="ECO:0000313" key="15">
    <source>
        <dbReference type="Proteomes" id="UP000449710"/>
    </source>
</evidence>
<comment type="caution">
    <text evidence="10">Lacks conserved residue(s) required for the propagation of feature annotation.</text>
</comment>
<evidence type="ECO:0000256" key="4">
    <source>
        <dbReference type="ARBA" id="ARBA00022679"/>
    </source>
</evidence>
<dbReference type="NCBIfam" id="TIGR00174">
    <property type="entry name" value="miaA"/>
    <property type="match status" value="1"/>
</dbReference>
<comment type="cofactor">
    <cofactor evidence="1 10">
        <name>Mg(2+)</name>
        <dbReference type="ChEBI" id="CHEBI:18420"/>
    </cofactor>
</comment>
<dbReference type="PANTHER" id="PTHR11088:SF60">
    <property type="entry name" value="TRNA DIMETHYLALLYLTRANSFERASE"/>
    <property type="match status" value="1"/>
</dbReference>
<keyword evidence="15" id="KW-1185">Reference proteome</keyword>
<evidence type="ECO:0000256" key="9">
    <source>
        <dbReference type="ARBA" id="ARBA00049563"/>
    </source>
</evidence>
<keyword evidence="5 10" id="KW-0819">tRNA processing</keyword>
<feature type="binding site" evidence="10">
    <location>
        <begin position="10"/>
        <end position="17"/>
    </location>
    <ligand>
        <name>ATP</name>
        <dbReference type="ChEBI" id="CHEBI:30616"/>
    </ligand>
</feature>
<evidence type="ECO:0000256" key="8">
    <source>
        <dbReference type="ARBA" id="ARBA00022842"/>
    </source>
</evidence>
<dbReference type="HAMAP" id="MF_00185">
    <property type="entry name" value="IPP_trans"/>
    <property type="match status" value="1"/>
</dbReference>
<evidence type="ECO:0000313" key="14">
    <source>
        <dbReference type="EMBL" id="NBG88747.1"/>
    </source>
</evidence>
<protein>
    <recommendedName>
        <fullName evidence="10">tRNA dimethylallyltransferase</fullName>
        <ecNumber evidence="10">2.5.1.75</ecNumber>
    </recommendedName>
    <alternativeName>
        <fullName evidence="10">Dimethylallyl diphosphate:tRNA dimethylallyltransferase</fullName>
        <shortName evidence="10">DMAPP:tRNA dimethylallyltransferase</shortName>
        <shortName evidence="10">DMATase</shortName>
    </alternativeName>
    <alternativeName>
        <fullName evidence="10">Isopentenyl-diphosphate:tRNA isopentenyltransferase</fullName>
        <shortName evidence="10">IPP transferase</shortName>
        <shortName evidence="10">IPPT</shortName>
        <shortName evidence="10">IPTase</shortName>
    </alternativeName>
</protein>
<comment type="function">
    <text evidence="2 10 12">Catalyzes the transfer of a dimethylallyl group onto the adenine at position 37 in tRNAs that read codons beginning with uridine, leading to the formation of N6-(dimethylallyl)adenosine (i(6)A).</text>
</comment>
<dbReference type="InterPro" id="IPR027417">
    <property type="entry name" value="P-loop_NTPase"/>
</dbReference>
<dbReference type="PANTHER" id="PTHR11088">
    <property type="entry name" value="TRNA DIMETHYLALLYLTRANSFERASE"/>
    <property type="match status" value="1"/>
</dbReference>
<dbReference type="GO" id="GO:0052381">
    <property type="term" value="F:tRNA dimethylallyltransferase activity"/>
    <property type="evidence" value="ECO:0007669"/>
    <property type="project" value="UniProtKB-UniRule"/>
</dbReference>
<evidence type="ECO:0000256" key="3">
    <source>
        <dbReference type="ARBA" id="ARBA00005842"/>
    </source>
</evidence>
<dbReference type="GO" id="GO:0006400">
    <property type="term" value="P:tRNA modification"/>
    <property type="evidence" value="ECO:0007669"/>
    <property type="project" value="TreeGrafter"/>
</dbReference>
<feature type="site" description="Interaction with substrate tRNA" evidence="10">
    <location>
        <position position="124"/>
    </location>
</feature>
<evidence type="ECO:0000256" key="6">
    <source>
        <dbReference type="ARBA" id="ARBA00022741"/>
    </source>
</evidence>
<gene>
    <name evidence="10 14" type="primary">miaA</name>
    <name evidence="14" type="ORF">ISALK_09560</name>
</gene>
<feature type="binding site" evidence="10">
    <location>
        <begin position="12"/>
        <end position="17"/>
    </location>
    <ligand>
        <name>substrate</name>
    </ligand>
</feature>